<dbReference type="EMBL" id="JBHLWV010000055">
    <property type="protein sequence ID" value="MFC0316600.1"/>
    <property type="molecule type" value="Genomic_DNA"/>
</dbReference>
<evidence type="ECO:0000256" key="10">
    <source>
        <dbReference type="ARBA" id="ARBA00048109"/>
    </source>
</evidence>
<dbReference type="Proteomes" id="UP001589783">
    <property type="component" value="Unassembled WGS sequence"/>
</dbReference>
<comment type="pathway">
    <text evidence="1 11">Glycerolipid metabolism; triacylglycerol biosynthesis.</text>
</comment>
<dbReference type="InterPro" id="IPR004255">
    <property type="entry name" value="O-acyltransferase_WSD1_N"/>
</dbReference>
<dbReference type="PANTHER" id="PTHR31650:SF1">
    <property type="entry name" value="WAX ESTER SYNTHASE_DIACYLGLYCEROL ACYLTRANSFERASE 4-RELATED"/>
    <property type="match status" value="1"/>
</dbReference>
<accession>A0ABV6HEM2</accession>
<keyword evidence="7 11" id="KW-0319">Glycerol metabolism</keyword>
<keyword evidence="6 11" id="KW-0808">Transferase</keyword>
<evidence type="ECO:0000256" key="11">
    <source>
        <dbReference type="RuleBase" id="RU361241"/>
    </source>
</evidence>
<dbReference type="EC" id="2.3.1.20" evidence="4 11"/>
<evidence type="ECO:0000313" key="15">
    <source>
        <dbReference type="EMBL" id="MFC0316600.1"/>
    </source>
</evidence>
<keyword evidence="8 11" id="KW-0443">Lipid metabolism</keyword>
<dbReference type="InterPro" id="IPR045034">
    <property type="entry name" value="O-acyltransferase_WSD1-like"/>
</dbReference>
<feature type="domain" description="O-acyltransferase WSD1-like N-terminal" evidence="13">
    <location>
        <begin position="4"/>
        <end position="279"/>
    </location>
</feature>
<evidence type="ECO:0000256" key="6">
    <source>
        <dbReference type="ARBA" id="ARBA00022679"/>
    </source>
</evidence>
<feature type="compositionally biased region" description="Basic and acidic residues" evidence="12">
    <location>
        <begin position="226"/>
        <end position="235"/>
    </location>
</feature>
<dbReference type="RefSeq" id="WP_382366433.1">
    <property type="nucleotide sequence ID" value="NZ_JBHLWV010000055.1"/>
</dbReference>
<evidence type="ECO:0000256" key="2">
    <source>
        <dbReference type="ARBA" id="ARBA00005189"/>
    </source>
</evidence>
<evidence type="ECO:0000256" key="5">
    <source>
        <dbReference type="ARBA" id="ARBA00022516"/>
    </source>
</evidence>
<comment type="catalytic activity">
    <reaction evidence="10 11">
        <text>an acyl-CoA + a 1,2-diacyl-sn-glycerol = a triacyl-sn-glycerol + CoA</text>
        <dbReference type="Rhea" id="RHEA:10868"/>
        <dbReference type="ChEBI" id="CHEBI:17815"/>
        <dbReference type="ChEBI" id="CHEBI:57287"/>
        <dbReference type="ChEBI" id="CHEBI:58342"/>
        <dbReference type="ChEBI" id="CHEBI:64615"/>
        <dbReference type="EC" id="2.3.1.20"/>
    </reaction>
</comment>
<keyword evidence="5 11" id="KW-0444">Lipid biosynthesis</keyword>
<name>A0ABV6HEM2_9ACTN</name>
<dbReference type="Pfam" id="PF06974">
    <property type="entry name" value="WS_DGAT_C"/>
    <property type="match status" value="1"/>
</dbReference>
<evidence type="ECO:0000259" key="14">
    <source>
        <dbReference type="Pfam" id="PF06974"/>
    </source>
</evidence>
<dbReference type="NCBIfam" id="TIGR02946">
    <property type="entry name" value="acyl_WS_DGAT"/>
    <property type="match status" value="1"/>
</dbReference>
<evidence type="ECO:0000256" key="1">
    <source>
        <dbReference type="ARBA" id="ARBA00004771"/>
    </source>
</evidence>
<dbReference type="InterPro" id="IPR009721">
    <property type="entry name" value="O-acyltransferase_WSD1_C"/>
</dbReference>
<feature type="region of interest" description="Disordered" evidence="12">
    <location>
        <begin position="222"/>
        <end position="247"/>
    </location>
</feature>
<organism evidence="15 16">
    <name type="scientific">Gordonia phosphorivorans</name>
    <dbReference type="NCBI Taxonomy" id="1056982"/>
    <lineage>
        <taxon>Bacteria</taxon>
        <taxon>Bacillati</taxon>
        <taxon>Actinomycetota</taxon>
        <taxon>Actinomycetes</taxon>
        <taxon>Mycobacteriales</taxon>
        <taxon>Gordoniaceae</taxon>
        <taxon>Gordonia</taxon>
    </lineage>
</organism>
<evidence type="ECO:0000256" key="7">
    <source>
        <dbReference type="ARBA" id="ARBA00022798"/>
    </source>
</evidence>
<dbReference type="SUPFAM" id="SSF52777">
    <property type="entry name" value="CoA-dependent acyltransferases"/>
    <property type="match status" value="1"/>
</dbReference>
<sequence>MERLTGFDALPVNAEAGAMNIHITSLLVVDPRRAGPGFDAERLYDLLVQRLPLNPLIRLRLVHKPFRIGQPVFVDDPDFDVRKHLYRLAVPAPGEPAQVAALIDDIHRHRLGHDKPLWEAWVVDGLAGGRLAVVFKFSHTLADGVGAVNRLLPTVLSPDPDHDPELPEPVAPAPLPGTGVLLADWIAEAAGNVVGAARVVGRGTPQLGRMVARRLIDMAGAPLRPRPGDDADPRLRAAPADTPLNRPITERRNSAYADVSLDRLRDIAAAYGGTVNDVFVAACTSALRQWLLVHHTVPDAPLQVFVPISTRSSADDDAFNDWSLALVRLPVFLEDPVERMQVIHGAINRVKSDRGPSGPAVDVADLFQFVPPSLLTLAANTYVREEVAPLRPPFFHACFSNIPGPQEPLWLGGARLEGIYPFAPLFEDMNLNLTAVSYDGRFGLGVVGCPDNVPDVWEITRAWEAGIDELDRLRPQ</sequence>
<comment type="similarity">
    <text evidence="3 11">Belongs to the long-chain O-acyltransferase family.</text>
</comment>
<keyword evidence="9 11" id="KW-0012">Acyltransferase</keyword>
<proteinExistence type="inferred from homology"/>
<comment type="pathway">
    <text evidence="2">Lipid metabolism.</text>
</comment>
<dbReference type="Pfam" id="PF03007">
    <property type="entry name" value="WS_DGAT_cat"/>
    <property type="match status" value="1"/>
</dbReference>
<keyword evidence="16" id="KW-1185">Reference proteome</keyword>
<dbReference type="InterPro" id="IPR014292">
    <property type="entry name" value="Acyl_transf_WS/DGAT"/>
</dbReference>
<protein>
    <recommendedName>
        <fullName evidence="4 11">Diacylglycerol O-acyltransferase</fullName>
        <ecNumber evidence="4 11">2.3.1.20</ecNumber>
    </recommendedName>
</protein>
<evidence type="ECO:0000256" key="8">
    <source>
        <dbReference type="ARBA" id="ARBA00023098"/>
    </source>
</evidence>
<comment type="caution">
    <text evidence="15">The sequence shown here is derived from an EMBL/GenBank/DDBJ whole genome shotgun (WGS) entry which is preliminary data.</text>
</comment>
<reference evidence="15 16" key="1">
    <citation type="submission" date="2024-09" db="EMBL/GenBank/DDBJ databases">
        <authorList>
            <person name="Sun Q."/>
            <person name="Mori K."/>
        </authorList>
    </citation>
    <scope>NUCLEOTIDE SEQUENCE [LARGE SCALE GENOMIC DNA]</scope>
    <source>
        <strain evidence="15 16">CCM 7957</strain>
    </source>
</reference>
<evidence type="ECO:0000256" key="3">
    <source>
        <dbReference type="ARBA" id="ARBA00009587"/>
    </source>
</evidence>
<evidence type="ECO:0000313" key="16">
    <source>
        <dbReference type="Proteomes" id="UP001589783"/>
    </source>
</evidence>
<feature type="domain" description="O-acyltransferase WSD1 C-terminal" evidence="14">
    <location>
        <begin position="320"/>
        <end position="470"/>
    </location>
</feature>
<evidence type="ECO:0000256" key="4">
    <source>
        <dbReference type="ARBA" id="ARBA00013244"/>
    </source>
</evidence>
<gene>
    <name evidence="15" type="ORF">ACFFJD_17290</name>
</gene>
<evidence type="ECO:0000256" key="12">
    <source>
        <dbReference type="SAM" id="MobiDB-lite"/>
    </source>
</evidence>
<evidence type="ECO:0000259" key="13">
    <source>
        <dbReference type="Pfam" id="PF03007"/>
    </source>
</evidence>
<evidence type="ECO:0000256" key="9">
    <source>
        <dbReference type="ARBA" id="ARBA00023315"/>
    </source>
</evidence>
<dbReference type="PANTHER" id="PTHR31650">
    <property type="entry name" value="O-ACYLTRANSFERASE (WSD1-LIKE) FAMILY PROTEIN"/>
    <property type="match status" value="1"/>
</dbReference>